<sequence>MPLPISDHGDSTSNIMNPELHNNLESNSNIENPIHDQLESSSIPQDRPVRSRRQPEYLKDYICSTVTSTACPHPIVSHGTGDNIDEIQSLKKLLNSNFRIKDLGCPKYFLGCRSARTPMEQNLKLNAEDGEPLQDLAVYRRLIGRLIYLSITRLDILFAVNILSQFMQTPRKTHLDAALRVLRYLKGSPGLLCCASCTVLAPALNDPFPLRKNSSSVQKEEFTIQPIERHDYTIVKYKDISKSSGVSSDKMILQFLYCNGVPPFSLVGSFALLCIVRSPVLSMWETKSLPLKSLESNAFADLLSKKGVDGVEVVVEVAGLVVPPFGWLLCVWLWLWPSI</sequence>
<dbReference type="EMBL" id="VAHF01000002">
    <property type="protein sequence ID" value="TXG69098.1"/>
    <property type="molecule type" value="Genomic_DNA"/>
</dbReference>
<comment type="caution">
    <text evidence="2">The sequence shown here is derived from an EMBL/GenBank/DDBJ whole genome shotgun (WGS) entry which is preliminary data.</text>
</comment>
<gene>
    <name evidence="2" type="ORF">EZV62_004033</name>
</gene>
<reference evidence="3" key="1">
    <citation type="journal article" date="2019" name="Gigascience">
        <title>De novo genome assembly of the endangered Acer yangbiense, a plant species with extremely small populations endemic to Yunnan Province, China.</title>
        <authorList>
            <person name="Yang J."/>
            <person name="Wariss H.M."/>
            <person name="Tao L."/>
            <person name="Zhang R."/>
            <person name="Yun Q."/>
            <person name="Hollingsworth P."/>
            <person name="Dao Z."/>
            <person name="Luo G."/>
            <person name="Guo H."/>
            <person name="Ma Y."/>
            <person name="Sun W."/>
        </authorList>
    </citation>
    <scope>NUCLEOTIDE SEQUENCE [LARGE SCALE GENOMIC DNA]</scope>
    <source>
        <strain evidence="3">cv. Malutang</strain>
    </source>
</reference>
<dbReference type="AlphaFoldDB" id="A0A5C7IIY4"/>
<dbReference type="PANTHER" id="PTHR11439">
    <property type="entry name" value="GAG-POL-RELATED RETROTRANSPOSON"/>
    <property type="match status" value="1"/>
</dbReference>
<dbReference type="Proteomes" id="UP000323000">
    <property type="component" value="Chromosome 2"/>
</dbReference>
<keyword evidence="3" id="KW-1185">Reference proteome</keyword>
<organism evidence="2 3">
    <name type="scientific">Acer yangbiense</name>
    <dbReference type="NCBI Taxonomy" id="1000413"/>
    <lineage>
        <taxon>Eukaryota</taxon>
        <taxon>Viridiplantae</taxon>
        <taxon>Streptophyta</taxon>
        <taxon>Embryophyta</taxon>
        <taxon>Tracheophyta</taxon>
        <taxon>Spermatophyta</taxon>
        <taxon>Magnoliopsida</taxon>
        <taxon>eudicotyledons</taxon>
        <taxon>Gunneridae</taxon>
        <taxon>Pentapetalae</taxon>
        <taxon>rosids</taxon>
        <taxon>malvids</taxon>
        <taxon>Sapindales</taxon>
        <taxon>Sapindaceae</taxon>
        <taxon>Hippocastanoideae</taxon>
        <taxon>Acereae</taxon>
        <taxon>Acer</taxon>
    </lineage>
</organism>
<evidence type="ECO:0008006" key="4">
    <source>
        <dbReference type="Google" id="ProtNLM"/>
    </source>
</evidence>
<evidence type="ECO:0000313" key="2">
    <source>
        <dbReference type="EMBL" id="TXG69098.1"/>
    </source>
</evidence>
<evidence type="ECO:0000313" key="3">
    <source>
        <dbReference type="Proteomes" id="UP000323000"/>
    </source>
</evidence>
<dbReference type="OrthoDB" id="414945at2759"/>
<dbReference type="PANTHER" id="PTHR11439:SF498">
    <property type="entry name" value="DNAK FAMILY PROTEIN"/>
    <property type="match status" value="1"/>
</dbReference>
<evidence type="ECO:0000256" key="1">
    <source>
        <dbReference type="SAM" id="MobiDB-lite"/>
    </source>
</evidence>
<name>A0A5C7IIY4_9ROSI</name>
<protein>
    <recommendedName>
        <fullName evidence="4">Reverse transcriptase Ty1/copia-type domain-containing protein</fullName>
    </recommendedName>
</protein>
<proteinExistence type="predicted"/>
<accession>A0A5C7IIY4</accession>
<feature type="region of interest" description="Disordered" evidence="1">
    <location>
        <begin position="1"/>
        <end position="31"/>
    </location>
</feature>